<dbReference type="GeneID" id="10030080"/>
<gene>
    <name evidence="2" type="ORF">MGYG_02308</name>
</gene>
<dbReference type="eggNOG" id="ENOG502SGW6">
    <property type="taxonomic scope" value="Eukaryota"/>
</dbReference>
<dbReference type="Proteomes" id="UP000002669">
    <property type="component" value="Unassembled WGS sequence"/>
</dbReference>
<dbReference type="SUPFAM" id="SSF81383">
    <property type="entry name" value="F-box domain"/>
    <property type="match status" value="1"/>
</dbReference>
<organism evidence="3">
    <name type="scientific">Arthroderma gypseum (strain ATCC MYA-4604 / CBS 118893)</name>
    <name type="common">Microsporum gypseum</name>
    <dbReference type="NCBI Taxonomy" id="535722"/>
    <lineage>
        <taxon>Eukaryota</taxon>
        <taxon>Fungi</taxon>
        <taxon>Dikarya</taxon>
        <taxon>Ascomycota</taxon>
        <taxon>Pezizomycotina</taxon>
        <taxon>Eurotiomycetes</taxon>
        <taxon>Eurotiomycetidae</taxon>
        <taxon>Onygenales</taxon>
        <taxon>Arthrodermataceae</taxon>
        <taxon>Nannizzia</taxon>
    </lineage>
</organism>
<proteinExistence type="predicted"/>
<evidence type="ECO:0000313" key="2">
    <source>
        <dbReference type="EMBL" id="EFQ99296.1"/>
    </source>
</evidence>
<keyword evidence="3" id="KW-1185">Reference proteome</keyword>
<feature type="domain" description="F-box" evidence="1">
    <location>
        <begin position="194"/>
        <end position="243"/>
    </location>
</feature>
<dbReference type="InParanoid" id="E4UQX0"/>
<evidence type="ECO:0000259" key="1">
    <source>
        <dbReference type="PROSITE" id="PS50181"/>
    </source>
</evidence>
<dbReference type="InterPro" id="IPR036047">
    <property type="entry name" value="F-box-like_dom_sf"/>
</dbReference>
<dbReference type="RefSeq" id="XP_003174779.1">
    <property type="nucleotide sequence ID" value="XM_003174731.1"/>
</dbReference>
<dbReference type="InterPro" id="IPR001810">
    <property type="entry name" value="F-box_dom"/>
</dbReference>
<dbReference type="PROSITE" id="PS50181">
    <property type="entry name" value="FBOX"/>
    <property type="match status" value="1"/>
</dbReference>
<sequence length="504" mass="56741">MSTEYRALLTESGVCVNPARDMKPEVSGVGLNYVLRFMYRAPLNFYGRWDDQGYDLGIVSRDPDDSVEFGRRTAVQLMQCRSGFIIHAPCYSLLEQLFSPEDVPVARLMEILWSCSTITCSLNVLDWGHEYGGTFTKYGPVEGDSEFVFRDPWTVFKDGKSLGKFVRRARFNDKRKKRQLLERSPAVMSGDAAPNHLSRLSLEILELIAVQLRTSDVLALSQVSKVLARAIPSGFGQSFWRSRFQPTFELGYMFEANMSNEPLNWRWLYFRCREIAPFTPELKNRMRIWKLLQLPVSELVALGWSGDPSLRPLNIGWHQLKWGRRGGLLRLHETPGSEILDFGEGCKEFYVQRTALPGDICQLIVTTIRVGAAPFVSGLRFVTEEGPDICLGYTRGGEKKYLDVVNGLKTPTGLRGFDLSVGHRGIHGLRAISQDGKCSEWAGLRHSQLRPKHLVVSKDAVIGLEAGFDLRLIWLAAITGIQNGPAFNCGRQIKRGKPDMSITS</sequence>
<reference evidence="3" key="1">
    <citation type="journal article" date="2012" name="MBio">
        <title>Comparative genome analysis of Trichophyton rubrum and related dermatophytes reveals candidate genes involved in infection.</title>
        <authorList>
            <person name="Martinez D.A."/>
            <person name="Oliver B.G."/>
            <person name="Graeser Y."/>
            <person name="Goldberg J.M."/>
            <person name="Li W."/>
            <person name="Martinez-Rossi N.M."/>
            <person name="Monod M."/>
            <person name="Shelest E."/>
            <person name="Barton R.C."/>
            <person name="Birch E."/>
            <person name="Brakhage A.A."/>
            <person name="Chen Z."/>
            <person name="Gurr S.J."/>
            <person name="Heiman D."/>
            <person name="Heitman J."/>
            <person name="Kosti I."/>
            <person name="Rossi A."/>
            <person name="Saif S."/>
            <person name="Samalova M."/>
            <person name="Saunders C.W."/>
            <person name="Shea T."/>
            <person name="Summerbell R.C."/>
            <person name="Xu J."/>
            <person name="Young S."/>
            <person name="Zeng Q."/>
            <person name="Birren B.W."/>
            <person name="Cuomo C.A."/>
            <person name="White T.C."/>
        </authorList>
    </citation>
    <scope>NUCLEOTIDE SEQUENCE [LARGE SCALE GENOMIC DNA]</scope>
    <source>
        <strain evidence="3">ATCC MYA-4604 / CBS 118893</strain>
    </source>
</reference>
<dbReference type="EMBL" id="DS989823">
    <property type="protein sequence ID" value="EFQ99296.1"/>
    <property type="molecule type" value="Genomic_DNA"/>
</dbReference>
<dbReference type="OrthoDB" id="5273847at2759"/>
<protein>
    <recommendedName>
        <fullName evidence="1">F-box domain-containing protein</fullName>
    </recommendedName>
</protein>
<dbReference type="InterPro" id="IPR056021">
    <property type="entry name" value="DUF7600"/>
</dbReference>
<dbReference type="AlphaFoldDB" id="E4UQX0"/>
<accession>E4UQX0</accession>
<dbReference type="OMA" id="CSEWAGL"/>
<dbReference type="Pfam" id="PF24539">
    <property type="entry name" value="DUF7600"/>
    <property type="match status" value="1"/>
</dbReference>
<evidence type="ECO:0000313" key="3">
    <source>
        <dbReference type="Proteomes" id="UP000002669"/>
    </source>
</evidence>
<dbReference type="VEuPathDB" id="FungiDB:MGYG_02308"/>
<name>E4UQX0_ARTGP</name>
<dbReference type="HOGENOM" id="CLU_012355_2_0_1"/>